<dbReference type="SUPFAM" id="SSF69304">
    <property type="entry name" value="Tricorn protease N-terminal domain"/>
    <property type="match status" value="1"/>
</dbReference>
<evidence type="ECO:0008006" key="4">
    <source>
        <dbReference type="Google" id="ProtNLM"/>
    </source>
</evidence>
<dbReference type="Proteomes" id="UP001155241">
    <property type="component" value="Unassembled WGS sequence"/>
</dbReference>
<proteinExistence type="predicted"/>
<gene>
    <name evidence="2" type="ORF">NG895_18680</name>
</gene>
<accession>A0A9X2FBP7</accession>
<evidence type="ECO:0000313" key="3">
    <source>
        <dbReference type="Proteomes" id="UP001155241"/>
    </source>
</evidence>
<dbReference type="RefSeq" id="WP_252854046.1">
    <property type="nucleotide sequence ID" value="NZ_JAMXLR010000062.1"/>
</dbReference>
<organism evidence="2 3">
    <name type="scientific">Aeoliella straminimaris</name>
    <dbReference type="NCBI Taxonomy" id="2954799"/>
    <lineage>
        <taxon>Bacteria</taxon>
        <taxon>Pseudomonadati</taxon>
        <taxon>Planctomycetota</taxon>
        <taxon>Planctomycetia</taxon>
        <taxon>Pirellulales</taxon>
        <taxon>Lacipirellulaceae</taxon>
        <taxon>Aeoliella</taxon>
    </lineage>
</organism>
<sequence>MASRSRLGLVVILLLALITPPVQAKKGGNGNGGGDDGGTTIPDISGEVVFSVDGVTYEGKVDASAVHPTLAPATDPSNLSFAGGERWYLSVEEVGTVAVYENGEFDSFIGWTELFAVNSLTGDRIQLTDFAGDGLWLNDSAKWARDGQDSYICCSVNDYSQYMFVQDGILSVDVTNLVDPPSTLTLVPISSMEVDQAYDIGMQIPTVTRLDVLELNHQVLPPQDSSYQGVAKEFQLSPDGVTGVYTAYQFIYYDLVVFDVATGGVIAFIPNGRDPCWSPDGSKIVYSDRDTISTFDVASGATAILKERIDRELINLYAPEYSPGGEYIVFSAQVKAKGNSYPSQRQLMRSDGTDHVHLSDAIGYPIRWVSE</sequence>
<protein>
    <recommendedName>
        <fullName evidence="4">WD40 repeat protein</fullName>
    </recommendedName>
</protein>
<name>A0A9X2FBP7_9BACT</name>
<comment type="caution">
    <text evidence="2">The sequence shown here is derived from an EMBL/GenBank/DDBJ whole genome shotgun (WGS) entry which is preliminary data.</text>
</comment>
<keyword evidence="1" id="KW-0732">Signal</keyword>
<evidence type="ECO:0000256" key="1">
    <source>
        <dbReference type="SAM" id="SignalP"/>
    </source>
</evidence>
<reference evidence="2" key="1">
    <citation type="submission" date="2022-06" db="EMBL/GenBank/DDBJ databases">
        <title>Aeoliella straminimaris, a novel planctomycete from sediments.</title>
        <authorList>
            <person name="Vitorino I.R."/>
            <person name="Lage O.M."/>
        </authorList>
    </citation>
    <scope>NUCLEOTIDE SEQUENCE</scope>
    <source>
        <strain evidence="2">ICT_H6.2</strain>
    </source>
</reference>
<feature type="chain" id="PRO_5040758410" description="WD40 repeat protein" evidence="1">
    <location>
        <begin position="25"/>
        <end position="371"/>
    </location>
</feature>
<evidence type="ECO:0000313" key="2">
    <source>
        <dbReference type="EMBL" id="MCO6045930.1"/>
    </source>
</evidence>
<keyword evidence="3" id="KW-1185">Reference proteome</keyword>
<dbReference type="InterPro" id="IPR011042">
    <property type="entry name" value="6-blade_b-propeller_TolB-like"/>
</dbReference>
<dbReference type="EMBL" id="JAMXLR010000062">
    <property type="protein sequence ID" value="MCO6045930.1"/>
    <property type="molecule type" value="Genomic_DNA"/>
</dbReference>
<feature type="signal peptide" evidence="1">
    <location>
        <begin position="1"/>
        <end position="24"/>
    </location>
</feature>
<dbReference type="Gene3D" id="2.120.10.30">
    <property type="entry name" value="TolB, C-terminal domain"/>
    <property type="match status" value="1"/>
</dbReference>
<dbReference type="AlphaFoldDB" id="A0A9X2FBP7"/>